<dbReference type="GO" id="GO:0051537">
    <property type="term" value="F:2 iron, 2 sulfur cluster binding"/>
    <property type="evidence" value="ECO:0007669"/>
    <property type="project" value="UniProtKB-KW"/>
</dbReference>
<dbReference type="InterPro" id="IPR005805">
    <property type="entry name" value="Rieske_Fe-S_prot_C"/>
</dbReference>
<keyword evidence="7" id="KW-0812">Transmembrane</keyword>
<dbReference type="InterPro" id="IPR036922">
    <property type="entry name" value="Rieske_2Fe-2S_sf"/>
</dbReference>
<evidence type="ECO:0000256" key="2">
    <source>
        <dbReference type="ARBA" id="ARBA00022723"/>
    </source>
</evidence>
<feature type="domain" description="Rieske" evidence="8">
    <location>
        <begin position="52"/>
        <end position="145"/>
    </location>
</feature>
<keyword evidence="4" id="KW-0411">Iron-sulfur</keyword>
<comment type="cofactor">
    <cofactor evidence="6">
        <name>[2Fe-2S] cluster</name>
        <dbReference type="ChEBI" id="CHEBI:190135"/>
    </cofactor>
</comment>
<dbReference type="AlphaFoldDB" id="H5STX6"/>
<evidence type="ECO:0000256" key="7">
    <source>
        <dbReference type="SAM" id="Phobius"/>
    </source>
</evidence>
<evidence type="ECO:0000256" key="4">
    <source>
        <dbReference type="ARBA" id="ARBA00023014"/>
    </source>
</evidence>
<evidence type="ECO:0000313" key="9">
    <source>
        <dbReference type="EMBL" id="BAL59976.1"/>
    </source>
</evidence>
<proteinExistence type="predicted"/>
<evidence type="ECO:0000256" key="5">
    <source>
        <dbReference type="ARBA" id="ARBA00023157"/>
    </source>
</evidence>
<accession>H5STX6</accession>
<evidence type="ECO:0000256" key="6">
    <source>
        <dbReference type="ARBA" id="ARBA00034078"/>
    </source>
</evidence>
<feature type="transmembrane region" description="Helical" evidence="7">
    <location>
        <begin position="12"/>
        <end position="38"/>
    </location>
</feature>
<evidence type="ECO:0000256" key="3">
    <source>
        <dbReference type="ARBA" id="ARBA00023004"/>
    </source>
</evidence>
<keyword evidence="7" id="KW-1133">Transmembrane helix</keyword>
<reference evidence="9" key="1">
    <citation type="journal article" date="2005" name="Environ. Microbiol.">
        <title>Genetic and functional properties of uncultivated thermophilic crenarchaeotes from a subsurface gold mine as revealed by analysis of genome fragments.</title>
        <authorList>
            <person name="Nunoura T."/>
            <person name="Hirayama H."/>
            <person name="Takami H."/>
            <person name="Oida H."/>
            <person name="Nishi S."/>
            <person name="Shimamura S."/>
            <person name="Suzuki Y."/>
            <person name="Inagaki F."/>
            <person name="Takai K."/>
            <person name="Nealson K.H."/>
            <person name="Horikoshi K."/>
        </authorList>
    </citation>
    <scope>NUCLEOTIDE SEQUENCE</scope>
</reference>
<gene>
    <name evidence="9" type="ORF">HGMM_OP4C612</name>
</gene>
<organism evidence="9">
    <name type="scientific">Acetithermum autotrophicum</name>
    <dbReference type="NCBI Taxonomy" id="1446466"/>
    <lineage>
        <taxon>Bacteria</taxon>
        <taxon>Candidatus Bipolaricaulota</taxon>
        <taxon>Candidatus Acetithermum</taxon>
    </lineage>
</organism>
<dbReference type="SUPFAM" id="SSF50022">
    <property type="entry name" value="ISP domain"/>
    <property type="match status" value="1"/>
</dbReference>
<keyword evidence="1" id="KW-0001">2Fe-2S</keyword>
<dbReference type="GO" id="GO:0046872">
    <property type="term" value="F:metal ion binding"/>
    <property type="evidence" value="ECO:0007669"/>
    <property type="project" value="UniProtKB-KW"/>
</dbReference>
<protein>
    <submittedName>
        <fullName evidence="9">Rieske 2Fe-2S family protein</fullName>
    </submittedName>
</protein>
<evidence type="ECO:0000256" key="1">
    <source>
        <dbReference type="ARBA" id="ARBA00022714"/>
    </source>
</evidence>
<dbReference type="Gene3D" id="2.102.10.10">
    <property type="entry name" value="Rieske [2Fe-2S] iron-sulphur domain"/>
    <property type="match status" value="1"/>
</dbReference>
<keyword evidence="3" id="KW-0408">Iron</keyword>
<sequence length="150" mass="16693">MKTPEVREDRRTFLGQLLTGSLIVGLVGVLGAVMAYLFPPERRVFNPARRRMRVARIDEIPIGKGKQVLFNGEPVWVLHLKGDWIALSAICTHKGCIVQWDEKRLTLSCPCHAGLFDANGNVLSGPPRRPLKRFRVALVRDEISIGPGEG</sequence>
<dbReference type="InterPro" id="IPR017941">
    <property type="entry name" value="Rieske_2Fe-2S"/>
</dbReference>
<dbReference type="GO" id="GO:0016020">
    <property type="term" value="C:membrane"/>
    <property type="evidence" value="ECO:0007669"/>
    <property type="project" value="InterPro"/>
</dbReference>
<name>H5STX6_ACEAU</name>
<keyword evidence="5" id="KW-1015">Disulfide bond</keyword>
<dbReference type="CDD" id="cd03467">
    <property type="entry name" value="Rieske"/>
    <property type="match status" value="1"/>
</dbReference>
<dbReference type="PROSITE" id="PS51296">
    <property type="entry name" value="RIESKE"/>
    <property type="match status" value="1"/>
</dbReference>
<keyword evidence="2" id="KW-0479">Metal-binding</keyword>
<evidence type="ECO:0000259" key="8">
    <source>
        <dbReference type="PROSITE" id="PS51296"/>
    </source>
</evidence>
<dbReference type="Pfam" id="PF00355">
    <property type="entry name" value="Rieske"/>
    <property type="match status" value="1"/>
</dbReference>
<reference evidence="9" key="2">
    <citation type="journal article" date="2012" name="PLoS ONE">
        <title>A Deeply Branching Thermophilic Bacterium with an Ancient Acetyl-CoA Pathway Dominates a Subsurface Ecosystem.</title>
        <authorList>
            <person name="Takami H."/>
            <person name="Noguchi H."/>
            <person name="Takaki Y."/>
            <person name="Uchiyama I."/>
            <person name="Toyoda A."/>
            <person name="Nishi S."/>
            <person name="Chee G.-J."/>
            <person name="Arai W."/>
            <person name="Nunoura T."/>
            <person name="Itoh T."/>
            <person name="Hattori M."/>
            <person name="Takai K."/>
        </authorList>
    </citation>
    <scope>NUCLEOTIDE SEQUENCE</scope>
</reference>
<dbReference type="EMBL" id="AP011803">
    <property type="protein sequence ID" value="BAL59976.1"/>
    <property type="molecule type" value="Genomic_DNA"/>
</dbReference>
<dbReference type="InterPro" id="IPR014349">
    <property type="entry name" value="Rieske_Fe-S_prot"/>
</dbReference>
<dbReference type="PANTHER" id="PTHR10134">
    <property type="entry name" value="CYTOCHROME B-C1 COMPLEX SUBUNIT RIESKE, MITOCHONDRIAL"/>
    <property type="match status" value="1"/>
</dbReference>
<keyword evidence="7" id="KW-0472">Membrane</keyword>
<dbReference type="PRINTS" id="PR00162">
    <property type="entry name" value="RIESKE"/>
</dbReference>